<keyword evidence="1" id="KW-1133">Transmembrane helix</keyword>
<dbReference type="Proteomes" id="UP000287969">
    <property type="component" value="Chromosome"/>
</dbReference>
<dbReference type="Pfam" id="PF09515">
    <property type="entry name" value="Thia_YuaJ"/>
    <property type="match status" value="1"/>
</dbReference>
<proteinExistence type="predicted"/>
<organism evidence="2 3">
    <name type="scientific">Acidilutibacter cellobiosedens</name>
    <dbReference type="NCBI Taxonomy" id="2507161"/>
    <lineage>
        <taxon>Bacteria</taxon>
        <taxon>Bacillati</taxon>
        <taxon>Bacillota</taxon>
        <taxon>Tissierellia</taxon>
        <taxon>Tissierellales</taxon>
        <taxon>Acidilutibacteraceae</taxon>
        <taxon>Acidilutibacter</taxon>
    </lineage>
</organism>
<evidence type="ECO:0000313" key="3">
    <source>
        <dbReference type="Proteomes" id="UP000287969"/>
    </source>
</evidence>
<dbReference type="NCBIfam" id="TIGR02357">
    <property type="entry name" value="ECF_ThiT_YuaJ"/>
    <property type="match status" value="1"/>
</dbReference>
<accession>A0A410QCK8</accession>
<dbReference type="GO" id="GO:0015234">
    <property type="term" value="F:thiamine transmembrane transporter activity"/>
    <property type="evidence" value="ECO:0007669"/>
    <property type="project" value="InterPro"/>
</dbReference>
<feature type="transmembrane region" description="Helical" evidence="1">
    <location>
        <begin position="112"/>
        <end position="138"/>
    </location>
</feature>
<dbReference type="InterPro" id="IPR012651">
    <property type="entry name" value="Thia_Transptr_ThiT"/>
</dbReference>
<feature type="transmembrane region" description="Helical" evidence="1">
    <location>
        <begin position="12"/>
        <end position="31"/>
    </location>
</feature>
<name>A0A410QCK8_9FIRM</name>
<dbReference type="EMBL" id="CP035282">
    <property type="protein sequence ID" value="QAT61558.1"/>
    <property type="molecule type" value="Genomic_DNA"/>
</dbReference>
<evidence type="ECO:0000256" key="1">
    <source>
        <dbReference type="SAM" id="Phobius"/>
    </source>
</evidence>
<feature type="transmembrane region" description="Helical" evidence="1">
    <location>
        <begin position="43"/>
        <end position="68"/>
    </location>
</feature>
<keyword evidence="3" id="KW-1185">Reference proteome</keyword>
<evidence type="ECO:0000313" key="2">
    <source>
        <dbReference type="EMBL" id="QAT61558.1"/>
    </source>
</evidence>
<keyword evidence="1" id="KW-0812">Transmembrane</keyword>
<sequence length="182" mass="20066">MSDSKKWSTKMIAEGGIMIALATLLSYVKVYEAPQGGSITAGSMIPIMIFAIRWGVGPGIIVGGIYGVLQCILNPQVYHIAQFFLDYPLAFACLGFVGIFNFKREKYTTKDYIILIIGILLSVGGRFICHLLSGVIFFAEYAGGQNPWIYSAGYQMSYLLPEFIISSVVMSILLKPLSKLRK</sequence>
<dbReference type="OrthoDB" id="9795813at2"/>
<gene>
    <name evidence="2" type="primary">thiT</name>
    <name evidence="2" type="ORF">EQM13_08185</name>
</gene>
<dbReference type="Gene3D" id="1.10.1760.20">
    <property type="match status" value="1"/>
</dbReference>
<dbReference type="RefSeq" id="WP_128752418.1">
    <property type="nucleotide sequence ID" value="NZ_CP035282.1"/>
</dbReference>
<keyword evidence="1" id="KW-0472">Membrane</keyword>
<dbReference type="GO" id="GO:0005886">
    <property type="term" value="C:plasma membrane"/>
    <property type="evidence" value="ECO:0007669"/>
    <property type="project" value="InterPro"/>
</dbReference>
<protein>
    <submittedName>
        <fullName evidence="2">Energy-coupled thiamine transporter ThiT</fullName>
    </submittedName>
</protein>
<dbReference type="KEGG" id="spoa:EQM13_08185"/>
<feature type="transmembrane region" description="Helical" evidence="1">
    <location>
        <begin position="80"/>
        <end position="100"/>
    </location>
</feature>
<dbReference type="AlphaFoldDB" id="A0A410QCK8"/>
<reference evidence="3" key="1">
    <citation type="submission" date="2019-01" db="EMBL/GenBank/DDBJ databases">
        <title>Draft genomes of a novel of Sporanaerobacter strains.</title>
        <authorList>
            <person name="Ma S."/>
        </authorList>
    </citation>
    <scope>NUCLEOTIDE SEQUENCE [LARGE SCALE GENOMIC DNA]</scope>
    <source>
        <strain evidence="3">NJN-17</strain>
    </source>
</reference>
<feature type="transmembrane region" description="Helical" evidence="1">
    <location>
        <begin position="158"/>
        <end position="177"/>
    </location>
</feature>